<dbReference type="InterPro" id="IPR006785">
    <property type="entry name" value="Pex14_N"/>
</dbReference>
<evidence type="ECO:0000256" key="4">
    <source>
        <dbReference type="ARBA" id="ARBA00029502"/>
    </source>
</evidence>
<dbReference type="Gene3D" id="1.10.10.10">
    <property type="entry name" value="Winged helix-like DNA-binding domain superfamily/Winged helix DNA-binding domain"/>
    <property type="match status" value="1"/>
</dbReference>
<dbReference type="FunFam" id="1.10.10.10:FF:000547">
    <property type="entry name" value="Peroxisomal membrane protein PEX14"/>
    <property type="match status" value="1"/>
</dbReference>
<feature type="compositionally biased region" description="Polar residues" evidence="8">
    <location>
        <begin position="16"/>
        <end position="30"/>
    </location>
</feature>
<keyword evidence="11" id="KW-1185">Reference proteome</keyword>
<evidence type="ECO:0000256" key="3">
    <source>
        <dbReference type="ARBA" id="ARBA00023140"/>
    </source>
</evidence>
<accession>A0A364KVS5</accession>
<proteinExistence type="inferred from homology"/>
<evidence type="ECO:0000256" key="1">
    <source>
        <dbReference type="ARBA" id="ARBA00005443"/>
    </source>
</evidence>
<name>A0A364KVS5_TALAM</name>
<protein>
    <recommendedName>
        <fullName evidence="4 7">Peroxisomal membrane protein PEX14</fullName>
    </recommendedName>
    <alternativeName>
        <fullName evidence="5 7">Peroxin-14</fullName>
    </alternativeName>
</protein>
<evidence type="ECO:0000259" key="9">
    <source>
        <dbReference type="Pfam" id="PF04695"/>
    </source>
</evidence>
<reference evidence="10 11" key="1">
    <citation type="journal article" date="2017" name="Biotechnol. Biofuels">
        <title>Differential beta-glucosidase expression as a function of carbon source availability in Talaromyces amestolkiae: a genomic and proteomic approach.</title>
        <authorList>
            <person name="de Eugenio L.I."/>
            <person name="Mendez-Liter J.A."/>
            <person name="Nieto-Dominguez M."/>
            <person name="Alonso L."/>
            <person name="Gil-Munoz J."/>
            <person name="Barriuso J."/>
            <person name="Prieto A."/>
            <person name="Martinez M.J."/>
        </authorList>
    </citation>
    <scope>NUCLEOTIDE SEQUENCE [LARGE SCALE GENOMIC DNA]</scope>
    <source>
        <strain evidence="10 11">CIB</strain>
    </source>
</reference>
<keyword evidence="7" id="KW-0472">Membrane</keyword>
<evidence type="ECO:0000256" key="7">
    <source>
        <dbReference type="RuleBase" id="RU367032"/>
    </source>
</evidence>
<dbReference type="GeneID" id="63792878"/>
<comment type="function">
    <text evidence="7">Component of the PEX13-PEX14 docking complex, a translocon channel that specifically mediates the import of peroxisomal cargo proteins bound to PEX5 receptor. The PEX13-PEX14 docking complex forms a large import pore which can be opened to a diameter of about 9 nm. Mechanistically, PEX5 receptor along with cargo proteins associates with the PEX14 subunit of the PEX13-PEX14 docking complex in the cytosol, leading to the insertion of the receptor into the organelle membrane with the concomitant translocation of the cargo into the peroxisome matrix.</text>
</comment>
<dbReference type="OrthoDB" id="441517at2759"/>
<organism evidence="10 11">
    <name type="scientific">Talaromyces amestolkiae</name>
    <dbReference type="NCBI Taxonomy" id="1196081"/>
    <lineage>
        <taxon>Eukaryota</taxon>
        <taxon>Fungi</taxon>
        <taxon>Dikarya</taxon>
        <taxon>Ascomycota</taxon>
        <taxon>Pezizomycotina</taxon>
        <taxon>Eurotiomycetes</taxon>
        <taxon>Eurotiomycetidae</taxon>
        <taxon>Eurotiales</taxon>
        <taxon>Trichocomaceae</taxon>
        <taxon>Talaromyces</taxon>
        <taxon>Talaromyces sect. Talaromyces</taxon>
    </lineage>
</organism>
<keyword evidence="2" id="KW-0811">Translocation</keyword>
<gene>
    <name evidence="10" type="ORF">BHQ10_003662</name>
</gene>
<dbReference type="RefSeq" id="XP_040732166.1">
    <property type="nucleotide sequence ID" value="XM_040875943.1"/>
</dbReference>
<dbReference type="GO" id="GO:0005778">
    <property type="term" value="C:peroxisomal membrane"/>
    <property type="evidence" value="ECO:0007669"/>
    <property type="project" value="UniProtKB-SubCell"/>
</dbReference>
<comment type="similarity">
    <text evidence="1 7">Belongs to the peroxin-14 family.</text>
</comment>
<comment type="caution">
    <text evidence="10">The sequence shown here is derived from an EMBL/GenBank/DDBJ whole genome shotgun (WGS) entry which is preliminary data.</text>
</comment>
<feature type="domain" description="Peroxisome membrane anchor protein Pex14p N-terminal" evidence="9">
    <location>
        <begin position="50"/>
        <end position="93"/>
    </location>
</feature>
<evidence type="ECO:0000256" key="8">
    <source>
        <dbReference type="SAM" id="MobiDB-lite"/>
    </source>
</evidence>
<keyword evidence="7" id="KW-0813">Transport</keyword>
<evidence type="ECO:0000313" key="11">
    <source>
        <dbReference type="Proteomes" id="UP000249363"/>
    </source>
</evidence>
<comment type="subcellular location">
    <subcellularLocation>
        <location evidence="6 7">Peroxisome membrane</location>
    </subcellularLocation>
</comment>
<evidence type="ECO:0000256" key="6">
    <source>
        <dbReference type="ARBA" id="ARBA00046271"/>
    </source>
</evidence>
<keyword evidence="7" id="KW-0653">Protein transport</keyword>
<dbReference type="GO" id="GO:0005102">
    <property type="term" value="F:signaling receptor binding"/>
    <property type="evidence" value="ECO:0007669"/>
    <property type="project" value="TreeGrafter"/>
</dbReference>
<feature type="compositionally biased region" description="Polar residues" evidence="8">
    <location>
        <begin position="262"/>
        <end position="283"/>
    </location>
</feature>
<dbReference type="PANTHER" id="PTHR23058">
    <property type="entry name" value="PEROXISOMAL MEMBRANE PROTEIN PEX14"/>
    <property type="match status" value="1"/>
</dbReference>
<dbReference type="InterPro" id="IPR036388">
    <property type="entry name" value="WH-like_DNA-bd_sf"/>
</dbReference>
<dbReference type="Proteomes" id="UP000249363">
    <property type="component" value="Unassembled WGS sequence"/>
</dbReference>
<evidence type="ECO:0000313" key="10">
    <source>
        <dbReference type="EMBL" id="RAO67650.1"/>
    </source>
</evidence>
<dbReference type="InterPro" id="IPR025655">
    <property type="entry name" value="PEX14"/>
</dbReference>
<feature type="region of interest" description="Disordered" evidence="8">
    <location>
        <begin position="227"/>
        <end position="249"/>
    </location>
</feature>
<evidence type="ECO:0000256" key="5">
    <source>
        <dbReference type="ARBA" id="ARBA00029691"/>
    </source>
</evidence>
<dbReference type="EMBL" id="MIKG01000006">
    <property type="protein sequence ID" value="RAO67650.1"/>
    <property type="molecule type" value="Genomic_DNA"/>
</dbReference>
<dbReference type="AlphaFoldDB" id="A0A364KVS5"/>
<dbReference type="PANTHER" id="PTHR23058:SF5">
    <property type="entry name" value="PEROXISOMAL MEMBRANE PROTEIN PEX14"/>
    <property type="match status" value="1"/>
</dbReference>
<sequence>MSDNSTKPAIPEWQRKASSTSSPVHQGTSDKPTEKATATEDEQTTASPNRSALLEQAKTFLADPEIRDATTDRKITFLESKGLTNDEIDSLLGVSRNEDAPTSTETNDTASNQATINNNTASATAIASTPPSNATPSPRDVPPIITYPEFLVNASAQSNPPLMSLRSVVYTLYGAAGLGATFYGASEFLVKPMLRSLGDARHELAQTALNHLLTLNEKLENNVSKIPARPLSGKLGEDDEDDDTESITSDPTEVFHRDIATQTTPELMDDSPSTFGASSTNTDDNPHKVVDSHKQTLAKITSHLQEFVSDDTTSGELDDTMRKRILDLQSYLDGLKYSSFNSYLSNNNLYNNSYNYSVAGGDTSGGNRSKEEDAISAFRAEIRGVKGALLSARNFPSGRPAGVTR</sequence>
<dbReference type="GO" id="GO:0016560">
    <property type="term" value="P:protein import into peroxisome matrix, docking"/>
    <property type="evidence" value="ECO:0007669"/>
    <property type="project" value="UniProtKB-UniRule"/>
</dbReference>
<feature type="region of interest" description="Disordered" evidence="8">
    <location>
        <begin position="262"/>
        <end position="287"/>
    </location>
</feature>
<evidence type="ECO:0000256" key="2">
    <source>
        <dbReference type="ARBA" id="ARBA00023010"/>
    </source>
</evidence>
<dbReference type="Pfam" id="PF04695">
    <property type="entry name" value="Pex14_N"/>
    <property type="match status" value="1"/>
</dbReference>
<feature type="region of interest" description="Disordered" evidence="8">
    <location>
        <begin position="1"/>
        <end position="52"/>
    </location>
</feature>
<keyword evidence="3 7" id="KW-0576">Peroxisome</keyword>
<dbReference type="GO" id="GO:1990429">
    <property type="term" value="C:peroxisomal importomer complex"/>
    <property type="evidence" value="ECO:0007669"/>
    <property type="project" value="TreeGrafter"/>
</dbReference>